<organism evidence="1 2">
    <name type="scientific">Prochlorococcus marinus str. MIT 9302</name>
    <dbReference type="NCBI Taxonomy" id="74545"/>
    <lineage>
        <taxon>Bacteria</taxon>
        <taxon>Bacillati</taxon>
        <taxon>Cyanobacteriota</taxon>
        <taxon>Cyanophyceae</taxon>
        <taxon>Synechococcales</taxon>
        <taxon>Prochlorococcaceae</taxon>
        <taxon>Prochlorococcus</taxon>
    </lineage>
</organism>
<dbReference type="RefSeq" id="WP_032526539.1">
    <property type="nucleotide sequence ID" value="NZ_CP138951.1"/>
</dbReference>
<dbReference type="OrthoDB" id="537391at2"/>
<evidence type="ECO:0000313" key="1">
    <source>
        <dbReference type="EMBL" id="KGF98047.1"/>
    </source>
</evidence>
<evidence type="ECO:0000313" key="2">
    <source>
        <dbReference type="Proteomes" id="UP000030445"/>
    </source>
</evidence>
<name>A0A0A2A848_PROMR</name>
<protein>
    <recommendedName>
        <fullName evidence="3">DUF3352 domain-containing protein</fullName>
    </recommendedName>
</protein>
<dbReference type="EMBL" id="JNAM01000007">
    <property type="protein sequence ID" value="KGF98047.1"/>
    <property type="molecule type" value="Genomic_DNA"/>
</dbReference>
<dbReference type="AlphaFoldDB" id="A0A0A2A848"/>
<accession>A0A0A2A848</accession>
<sequence length="486" mass="57239">MKLRVVAIILLLSLLLFVGFKKVSANKNKDQSTKIEQLNILKYIPENNKLLFISNIDISKIINNIEKDKNPKIKDKIVLIKDSILDYLGIDLGKNKLENVYNNELIISTSENNKNLKDDILIVFKINPEKKLDDILHLSNQIDHTNEIIPIYRENKLNYLKFIYRTEDNYIIASSDKKLIINSINSSNQFKKIKFKYEREILGLENQKNILFTETFGKSIFFNNEIFPEGNEDVIATTVDLKNKHLILKSYLLNNKKNIDIHSYDKLVNKENKNEDNPEFSIFSDIKNFDKYLKPLVNNFEKSFFEEFNQKTNQDILILNSSKDWLFTFEKNNKDQIDLSDMKKLKDFNKYTLKQNEDIYSMYSKNILEEEDDIIKKLTYENIYSIESGGLQIISNYLIDHKKLEKISKKFFNLKSNKDNSAFLYSNVDIKDVNSNQIEYFSNLKDFIFLIRNILKISNEESLEIIKQSIPEKNPILYVEKSLKII</sequence>
<dbReference type="eggNOG" id="ENOG503185U">
    <property type="taxonomic scope" value="Bacteria"/>
</dbReference>
<dbReference type="STRING" id="74545.EU96_0862"/>
<gene>
    <name evidence="1" type="ORF">EU96_0862</name>
</gene>
<reference evidence="2" key="1">
    <citation type="journal article" date="2014" name="Sci. Data">
        <title>Genomes of diverse isolates of the marine cyanobacterium Prochlorococcus.</title>
        <authorList>
            <person name="Biller S."/>
            <person name="Berube P."/>
            <person name="Thompson J."/>
            <person name="Kelly L."/>
            <person name="Roggensack S."/>
            <person name="Awad L."/>
            <person name="Roache-Johnson K."/>
            <person name="Ding H."/>
            <person name="Giovannoni S.J."/>
            <person name="Moore L.R."/>
            <person name="Chisholm S.W."/>
        </authorList>
    </citation>
    <scope>NUCLEOTIDE SEQUENCE [LARGE SCALE GENOMIC DNA]</scope>
    <source>
        <strain evidence="2">MIT 9302</strain>
    </source>
</reference>
<comment type="caution">
    <text evidence="1">The sequence shown here is derived from an EMBL/GenBank/DDBJ whole genome shotgun (WGS) entry which is preliminary data.</text>
</comment>
<proteinExistence type="predicted"/>
<evidence type="ECO:0008006" key="3">
    <source>
        <dbReference type="Google" id="ProtNLM"/>
    </source>
</evidence>
<dbReference type="Proteomes" id="UP000030445">
    <property type="component" value="Unassembled WGS sequence"/>
</dbReference>